<accession>A0A9D7XGS6</accession>
<name>A0A9D7XGS6_9BACT</name>
<feature type="signal peptide" evidence="3">
    <location>
        <begin position="1"/>
        <end position="19"/>
    </location>
</feature>
<gene>
    <name evidence="4" type="ORF">IPO85_06480</name>
</gene>
<feature type="compositionally biased region" description="Basic and acidic residues" evidence="2">
    <location>
        <begin position="157"/>
        <end position="168"/>
    </location>
</feature>
<proteinExistence type="predicted"/>
<feature type="compositionally biased region" description="Low complexity" evidence="2">
    <location>
        <begin position="169"/>
        <end position="178"/>
    </location>
</feature>
<dbReference type="Pfam" id="PF00515">
    <property type="entry name" value="TPR_1"/>
    <property type="match status" value="1"/>
</dbReference>
<dbReference type="InterPro" id="IPR011990">
    <property type="entry name" value="TPR-like_helical_dom_sf"/>
</dbReference>
<evidence type="ECO:0000256" key="2">
    <source>
        <dbReference type="SAM" id="MobiDB-lite"/>
    </source>
</evidence>
<feature type="region of interest" description="Disordered" evidence="2">
    <location>
        <begin position="142"/>
        <end position="246"/>
    </location>
</feature>
<dbReference type="SUPFAM" id="SSF48452">
    <property type="entry name" value="TPR-like"/>
    <property type="match status" value="1"/>
</dbReference>
<protein>
    <submittedName>
        <fullName evidence="4">Tetratricopeptide repeat protein</fullName>
    </submittedName>
</protein>
<feature type="compositionally biased region" description="Basic residues" evidence="2">
    <location>
        <begin position="236"/>
        <end position="246"/>
    </location>
</feature>
<feature type="repeat" description="TPR" evidence="1">
    <location>
        <begin position="93"/>
        <end position="126"/>
    </location>
</feature>
<feature type="compositionally biased region" description="Basic and acidic residues" evidence="2">
    <location>
        <begin position="179"/>
        <end position="232"/>
    </location>
</feature>
<dbReference type="AlphaFoldDB" id="A0A9D7XGS6"/>
<feature type="chain" id="PRO_5039699781" evidence="3">
    <location>
        <begin position="20"/>
        <end position="246"/>
    </location>
</feature>
<keyword evidence="1" id="KW-0802">TPR repeat</keyword>
<dbReference type="PROSITE" id="PS50005">
    <property type="entry name" value="TPR"/>
    <property type="match status" value="1"/>
</dbReference>
<reference evidence="4 5" key="1">
    <citation type="submission" date="2020-10" db="EMBL/GenBank/DDBJ databases">
        <title>Connecting structure to function with the recovery of over 1000 high-quality activated sludge metagenome-assembled genomes encoding full-length rRNA genes using long-read sequencing.</title>
        <authorList>
            <person name="Singleton C.M."/>
            <person name="Petriglieri F."/>
            <person name="Kristensen J.M."/>
            <person name="Kirkegaard R.H."/>
            <person name="Michaelsen T.Y."/>
            <person name="Andersen M.H."/>
            <person name="Karst S.M."/>
            <person name="Dueholm M.S."/>
            <person name="Nielsen P.H."/>
            <person name="Albertsen M."/>
        </authorList>
    </citation>
    <scope>NUCLEOTIDE SEQUENCE [LARGE SCALE GENOMIC DNA]</scope>
    <source>
        <strain evidence="4">Ribe_18-Q3-R11-54_BAT3C.373</strain>
    </source>
</reference>
<dbReference type="InterPro" id="IPR019734">
    <property type="entry name" value="TPR_rpt"/>
</dbReference>
<evidence type="ECO:0000256" key="3">
    <source>
        <dbReference type="SAM" id="SignalP"/>
    </source>
</evidence>
<dbReference type="Proteomes" id="UP000808349">
    <property type="component" value="Unassembled WGS sequence"/>
</dbReference>
<organism evidence="4 5">
    <name type="scientific">Candidatus Defluviibacterium haderslevense</name>
    <dbReference type="NCBI Taxonomy" id="2981993"/>
    <lineage>
        <taxon>Bacteria</taxon>
        <taxon>Pseudomonadati</taxon>
        <taxon>Bacteroidota</taxon>
        <taxon>Saprospiria</taxon>
        <taxon>Saprospirales</taxon>
        <taxon>Saprospiraceae</taxon>
        <taxon>Candidatus Defluviibacterium</taxon>
    </lineage>
</organism>
<dbReference type="SMART" id="SM00028">
    <property type="entry name" value="TPR"/>
    <property type="match status" value="2"/>
</dbReference>
<dbReference type="PROSITE" id="PS50293">
    <property type="entry name" value="TPR_REGION"/>
    <property type="match status" value="1"/>
</dbReference>
<dbReference type="Pfam" id="PF13432">
    <property type="entry name" value="TPR_16"/>
    <property type="match status" value="1"/>
</dbReference>
<evidence type="ECO:0000313" key="4">
    <source>
        <dbReference type="EMBL" id="MBK9717147.1"/>
    </source>
</evidence>
<keyword evidence="3" id="KW-0732">Signal</keyword>
<comment type="caution">
    <text evidence="4">The sequence shown here is derived from an EMBL/GenBank/DDBJ whole genome shotgun (WGS) entry which is preliminary data.</text>
</comment>
<dbReference type="Gene3D" id="1.25.40.10">
    <property type="entry name" value="Tetratricopeptide repeat domain"/>
    <property type="match status" value="1"/>
</dbReference>
<dbReference type="EMBL" id="JADKFW010000004">
    <property type="protein sequence ID" value="MBK9717147.1"/>
    <property type="molecule type" value="Genomic_DNA"/>
</dbReference>
<sequence>MFRILLVFHFLFLISRASGQALNPYAQKGDRMYRDSNYVGAEEAYRKANAENPSFNFQYNLANSLYQQGRIKEAQSAYEKSISNSSTTPQQLSSAYYNLGNTNFHNKAYDKSIEAYKESLKLNPKDAAAKINLAQAKRMKIQQQQQEQQQQQQNKQQEQKQQDQKEQNQQDQKNQPQNEKNEDQKKIDNSQDDPKEKKEDQGGTEEKKLTKEEANQLLKMVEDKDKKVKERLQQQNRKRVPKDKDW</sequence>
<evidence type="ECO:0000256" key="1">
    <source>
        <dbReference type="PROSITE-ProRule" id="PRU00339"/>
    </source>
</evidence>
<evidence type="ECO:0000313" key="5">
    <source>
        <dbReference type="Proteomes" id="UP000808349"/>
    </source>
</evidence>
<feature type="compositionally biased region" description="Low complexity" evidence="2">
    <location>
        <begin position="142"/>
        <end position="156"/>
    </location>
</feature>